<dbReference type="EMBL" id="JBHUHR010000045">
    <property type="protein sequence ID" value="MFD2036797.1"/>
    <property type="molecule type" value="Genomic_DNA"/>
</dbReference>
<feature type="transmembrane region" description="Helical" evidence="1">
    <location>
        <begin position="387"/>
        <end position="410"/>
    </location>
</feature>
<dbReference type="RefSeq" id="WP_376888187.1">
    <property type="nucleotide sequence ID" value="NZ_JBHUHR010000045.1"/>
</dbReference>
<feature type="transmembrane region" description="Helical" evidence="1">
    <location>
        <begin position="206"/>
        <end position="222"/>
    </location>
</feature>
<feature type="transmembrane region" description="Helical" evidence="1">
    <location>
        <begin position="265"/>
        <end position="282"/>
    </location>
</feature>
<feature type="transmembrane region" description="Helical" evidence="1">
    <location>
        <begin position="12"/>
        <end position="32"/>
    </location>
</feature>
<name>A0ABW4VPT0_9BACT</name>
<feature type="transmembrane region" description="Helical" evidence="1">
    <location>
        <begin position="176"/>
        <end position="199"/>
    </location>
</feature>
<evidence type="ECO:0000256" key="1">
    <source>
        <dbReference type="SAM" id="Phobius"/>
    </source>
</evidence>
<organism evidence="2 3">
    <name type="scientific">Belliella marina</name>
    <dbReference type="NCBI Taxonomy" id="1644146"/>
    <lineage>
        <taxon>Bacteria</taxon>
        <taxon>Pseudomonadati</taxon>
        <taxon>Bacteroidota</taxon>
        <taxon>Cytophagia</taxon>
        <taxon>Cytophagales</taxon>
        <taxon>Cyclobacteriaceae</taxon>
        <taxon>Belliella</taxon>
    </lineage>
</organism>
<keyword evidence="1" id="KW-0812">Transmembrane</keyword>
<feature type="transmembrane region" description="Helical" evidence="1">
    <location>
        <begin position="351"/>
        <end position="375"/>
    </location>
</feature>
<feature type="transmembrane region" description="Helical" evidence="1">
    <location>
        <begin position="77"/>
        <end position="97"/>
    </location>
</feature>
<feature type="transmembrane region" description="Helical" evidence="1">
    <location>
        <begin position="416"/>
        <end position="434"/>
    </location>
</feature>
<sequence length="443" mass="51443">MGFGFKRYFRLYDFFIIIGCFAMFFPSFHVYLESAGAILINGLVIVFSFIAIALNYRKNVKNQLKVLETKSFKLISGIFIVLLIHIPISMSLGSLFSDFTIVTRDFYELHRPILYLLIFCLAYFSITSYEDLEKLNKIMIFIFVCFIIFGINQNIRFSDDLTVLYTKFHNARTRRLSIPFVNPYDYAFVMILFIFYYLFRFVYNHWAYLFFFIIALVLFMLTQSRSMAVGLLFGLIIVVPIFMIYNQRMPLFKGRLSFGMMKYGILSIAGIIGFSILLSYILTNFSYLTKSFVRIIESGSLESMDNATSIRKDQLMFTLDLAVSNPFILLFGNGAAKEKMEFVESMYTYFLFRYGLIGLVVYFLIPLLLGIKYTIICLKLLTTKDALFPFFAAILVWLICLPLCSIGNNITEQVRVSFLYYSILAILIKGSVVLRKRKIINLI</sequence>
<keyword evidence="1" id="KW-0472">Membrane</keyword>
<feature type="transmembrane region" description="Helical" evidence="1">
    <location>
        <begin position="138"/>
        <end position="156"/>
    </location>
</feature>
<dbReference type="Proteomes" id="UP001597361">
    <property type="component" value="Unassembled WGS sequence"/>
</dbReference>
<protein>
    <submittedName>
        <fullName evidence="2">Uncharacterized protein</fullName>
    </submittedName>
</protein>
<feature type="transmembrane region" description="Helical" evidence="1">
    <location>
        <begin position="228"/>
        <end position="245"/>
    </location>
</feature>
<feature type="transmembrane region" description="Helical" evidence="1">
    <location>
        <begin position="38"/>
        <end position="56"/>
    </location>
</feature>
<keyword evidence="3" id="KW-1185">Reference proteome</keyword>
<accession>A0ABW4VPT0</accession>
<keyword evidence="1" id="KW-1133">Transmembrane helix</keyword>
<feature type="transmembrane region" description="Helical" evidence="1">
    <location>
        <begin position="109"/>
        <end position="126"/>
    </location>
</feature>
<proteinExistence type="predicted"/>
<evidence type="ECO:0000313" key="2">
    <source>
        <dbReference type="EMBL" id="MFD2036797.1"/>
    </source>
</evidence>
<reference evidence="3" key="1">
    <citation type="journal article" date="2019" name="Int. J. Syst. Evol. Microbiol.">
        <title>The Global Catalogue of Microorganisms (GCM) 10K type strain sequencing project: providing services to taxonomists for standard genome sequencing and annotation.</title>
        <authorList>
            <consortium name="The Broad Institute Genomics Platform"/>
            <consortium name="The Broad Institute Genome Sequencing Center for Infectious Disease"/>
            <person name="Wu L."/>
            <person name="Ma J."/>
        </authorList>
    </citation>
    <scope>NUCLEOTIDE SEQUENCE [LARGE SCALE GENOMIC DNA]</scope>
    <source>
        <strain evidence="3">CGMCC 1.15180</strain>
    </source>
</reference>
<gene>
    <name evidence="2" type="ORF">ACFSKL_18475</name>
</gene>
<comment type="caution">
    <text evidence="2">The sequence shown here is derived from an EMBL/GenBank/DDBJ whole genome shotgun (WGS) entry which is preliminary data.</text>
</comment>
<evidence type="ECO:0000313" key="3">
    <source>
        <dbReference type="Proteomes" id="UP001597361"/>
    </source>
</evidence>